<dbReference type="SUPFAM" id="SSF88946">
    <property type="entry name" value="Sigma2 domain of RNA polymerase sigma factors"/>
    <property type="match status" value="1"/>
</dbReference>
<dbReference type="NCBIfam" id="TIGR02937">
    <property type="entry name" value="sigma70-ECF"/>
    <property type="match status" value="1"/>
</dbReference>
<dbReference type="Gene3D" id="1.10.10.10">
    <property type="entry name" value="Winged helix-like DNA-binding domain superfamily/Winged helix DNA-binding domain"/>
    <property type="match status" value="1"/>
</dbReference>
<dbReference type="Pfam" id="PF04542">
    <property type="entry name" value="Sigma70_r2"/>
    <property type="match status" value="1"/>
</dbReference>
<dbReference type="CDD" id="cd06171">
    <property type="entry name" value="Sigma70_r4"/>
    <property type="match status" value="1"/>
</dbReference>
<dbReference type="SUPFAM" id="SSF88659">
    <property type="entry name" value="Sigma3 and sigma4 domains of RNA polymerase sigma factors"/>
    <property type="match status" value="1"/>
</dbReference>
<evidence type="ECO:0000313" key="9">
    <source>
        <dbReference type="Proteomes" id="UP000837803"/>
    </source>
</evidence>
<dbReference type="Gene3D" id="1.10.1740.10">
    <property type="match status" value="1"/>
</dbReference>
<dbReference type="Pfam" id="PF08281">
    <property type="entry name" value="Sigma70_r4_2"/>
    <property type="match status" value="1"/>
</dbReference>
<dbReference type="InterPro" id="IPR013249">
    <property type="entry name" value="RNA_pol_sigma70_r4_t2"/>
</dbReference>
<evidence type="ECO:0000256" key="4">
    <source>
        <dbReference type="ARBA" id="ARBA00023125"/>
    </source>
</evidence>
<protein>
    <recommendedName>
        <fullName evidence="10">Sigma-70 family RNA polymerase sigma factor</fullName>
    </recommendedName>
</protein>
<dbReference type="InterPro" id="IPR013325">
    <property type="entry name" value="RNA_pol_sigma_r2"/>
</dbReference>
<keyword evidence="2" id="KW-0805">Transcription regulation</keyword>
<dbReference type="PANTHER" id="PTHR43133:SF8">
    <property type="entry name" value="RNA POLYMERASE SIGMA FACTOR HI_1459-RELATED"/>
    <property type="match status" value="1"/>
</dbReference>
<keyword evidence="9" id="KW-1185">Reference proteome</keyword>
<dbReference type="RefSeq" id="WP_238749570.1">
    <property type="nucleotide sequence ID" value="NZ_CAKLPZ010000001.1"/>
</dbReference>
<evidence type="ECO:0008006" key="10">
    <source>
        <dbReference type="Google" id="ProtNLM"/>
    </source>
</evidence>
<reference evidence="8" key="1">
    <citation type="submission" date="2021-12" db="EMBL/GenBank/DDBJ databases">
        <authorList>
            <person name="Rodrigo-Torres L."/>
            <person name="Arahal R. D."/>
            <person name="Lucena T."/>
        </authorList>
    </citation>
    <scope>NUCLEOTIDE SEQUENCE</scope>
    <source>
        <strain evidence="8">CECT 8419</strain>
    </source>
</reference>
<evidence type="ECO:0000256" key="1">
    <source>
        <dbReference type="ARBA" id="ARBA00010641"/>
    </source>
</evidence>
<dbReference type="InterPro" id="IPR013324">
    <property type="entry name" value="RNA_pol_sigma_r3/r4-like"/>
</dbReference>
<sequence>MASPPSPIDPLLAACQRGELRAQETFYRRYFPLLLPICQRYLGSRERSVPLLNAAMLRIFQSLDDYREEGKLEGWLITITRRTVLNHLRDEARSQRRLAARDFSWPATVHNHALDTLAVADILRLLDRLPDHLRLVFSLTVFDAYTHAEIAAELGITETASRWRLKQARSLLQAAYQATHQHKLGS</sequence>
<proteinExistence type="inferred from homology"/>
<comment type="similarity">
    <text evidence="1">Belongs to the sigma-70 factor family. ECF subfamily.</text>
</comment>
<accession>A0ABN8F3N1</accession>
<evidence type="ECO:0000256" key="5">
    <source>
        <dbReference type="ARBA" id="ARBA00023163"/>
    </source>
</evidence>
<keyword evidence="4" id="KW-0238">DNA-binding</keyword>
<comment type="caution">
    <text evidence="8">The sequence shown here is derived from an EMBL/GenBank/DDBJ whole genome shotgun (WGS) entry which is preliminary data.</text>
</comment>
<name>A0ABN8F3N1_9BACT</name>
<dbReference type="InterPro" id="IPR007627">
    <property type="entry name" value="RNA_pol_sigma70_r2"/>
</dbReference>
<feature type="domain" description="RNA polymerase sigma factor 70 region 4 type 2" evidence="7">
    <location>
        <begin position="121"/>
        <end position="171"/>
    </location>
</feature>
<evidence type="ECO:0000256" key="2">
    <source>
        <dbReference type="ARBA" id="ARBA00023015"/>
    </source>
</evidence>
<gene>
    <name evidence="8" type="ORF">LEM8419_00683</name>
</gene>
<dbReference type="InterPro" id="IPR014284">
    <property type="entry name" value="RNA_pol_sigma-70_dom"/>
</dbReference>
<evidence type="ECO:0000259" key="6">
    <source>
        <dbReference type="Pfam" id="PF04542"/>
    </source>
</evidence>
<keyword evidence="5" id="KW-0804">Transcription</keyword>
<feature type="domain" description="RNA polymerase sigma-70 region 2" evidence="6">
    <location>
        <begin position="26"/>
        <end position="93"/>
    </location>
</feature>
<organism evidence="8 9">
    <name type="scientific">Neolewinella maritima</name>
    <dbReference type="NCBI Taxonomy" id="1383882"/>
    <lineage>
        <taxon>Bacteria</taxon>
        <taxon>Pseudomonadati</taxon>
        <taxon>Bacteroidota</taxon>
        <taxon>Saprospiria</taxon>
        <taxon>Saprospirales</taxon>
        <taxon>Lewinellaceae</taxon>
        <taxon>Neolewinella</taxon>
    </lineage>
</organism>
<dbReference type="Proteomes" id="UP000837803">
    <property type="component" value="Unassembled WGS sequence"/>
</dbReference>
<evidence type="ECO:0000313" key="8">
    <source>
        <dbReference type="EMBL" id="CAH0999385.1"/>
    </source>
</evidence>
<keyword evidence="3" id="KW-0731">Sigma factor</keyword>
<dbReference type="InterPro" id="IPR036388">
    <property type="entry name" value="WH-like_DNA-bd_sf"/>
</dbReference>
<dbReference type="InterPro" id="IPR039425">
    <property type="entry name" value="RNA_pol_sigma-70-like"/>
</dbReference>
<evidence type="ECO:0000259" key="7">
    <source>
        <dbReference type="Pfam" id="PF08281"/>
    </source>
</evidence>
<evidence type="ECO:0000256" key="3">
    <source>
        <dbReference type="ARBA" id="ARBA00023082"/>
    </source>
</evidence>
<dbReference type="EMBL" id="CAKLPZ010000001">
    <property type="protein sequence ID" value="CAH0999385.1"/>
    <property type="molecule type" value="Genomic_DNA"/>
</dbReference>
<dbReference type="PANTHER" id="PTHR43133">
    <property type="entry name" value="RNA POLYMERASE ECF-TYPE SIGMA FACTO"/>
    <property type="match status" value="1"/>
</dbReference>